<dbReference type="InterPro" id="IPR001461">
    <property type="entry name" value="Aspartic_peptidase_A1"/>
</dbReference>
<keyword evidence="5" id="KW-1185">Reference proteome</keyword>
<dbReference type="PROSITE" id="PS51767">
    <property type="entry name" value="PEPTIDASE_A1"/>
    <property type="match status" value="1"/>
</dbReference>
<evidence type="ECO:0000313" key="5">
    <source>
        <dbReference type="Proteomes" id="UP001306508"/>
    </source>
</evidence>
<dbReference type="Proteomes" id="UP001306508">
    <property type="component" value="Unassembled WGS sequence"/>
</dbReference>
<dbReference type="AlphaFoldDB" id="A0AAN7WNZ0"/>
<evidence type="ECO:0000256" key="1">
    <source>
        <dbReference type="ARBA" id="ARBA00007447"/>
    </source>
</evidence>
<dbReference type="EMBL" id="JAWIZZ010000045">
    <property type="protein sequence ID" value="KAK5780087.1"/>
    <property type="molecule type" value="Genomic_DNA"/>
</dbReference>
<dbReference type="InterPro" id="IPR033121">
    <property type="entry name" value="PEPTIDASE_A1"/>
</dbReference>
<evidence type="ECO:0000256" key="2">
    <source>
        <dbReference type="PIRSR" id="PIRSR601461-1"/>
    </source>
</evidence>
<gene>
    <name evidence="4" type="ORF">RI543_002629</name>
</gene>
<dbReference type="InterPro" id="IPR021109">
    <property type="entry name" value="Peptidase_aspartic_dom_sf"/>
</dbReference>
<feature type="domain" description="Peptidase A1" evidence="3">
    <location>
        <begin position="11"/>
        <end position="401"/>
    </location>
</feature>
<accession>A0AAN7WNZ0</accession>
<feature type="active site" evidence="2">
    <location>
        <position position="29"/>
    </location>
</feature>
<dbReference type="PANTHER" id="PTHR47966:SF65">
    <property type="entry name" value="ASPARTIC-TYPE ENDOPEPTIDASE"/>
    <property type="match status" value="1"/>
</dbReference>
<feature type="active site" evidence="2">
    <location>
        <position position="282"/>
    </location>
</feature>
<dbReference type="SUPFAM" id="SSF50630">
    <property type="entry name" value="Acid proteases"/>
    <property type="match status" value="1"/>
</dbReference>
<protein>
    <recommendedName>
        <fullName evidence="3">Peptidase A1 domain-containing protein</fullName>
    </recommendedName>
</protein>
<dbReference type="GO" id="GO:0006508">
    <property type="term" value="P:proteolysis"/>
    <property type="evidence" value="ECO:0007669"/>
    <property type="project" value="InterPro"/>
</dbReference>
<dbReference type="GO" id="GO:0004190">
    <property type="term" value="F:aspartic-type endopeptidase activity"/>
    <property type="evidence" value="ECO:0007669"/>
    <property type="project" value="InterPro"/>
</dbReference>
<dbReference type="Gene3D" id="2.40.70.10">
    <property type="entry name" value="Acid Proteases"/>
    <property type="match status" value="2"/>
</dbReference>
<dbReference type="Pfam" id="PF00026">
    <property type="entry name" value="Asp"/>
    <property type="match status" value="1"/>
</dbReference>
<organism evidence="4 5">
    <name type="scientific">Arxiozyma heterogenica</name>
    <dbReference type="NCBI Taxonomy" id="278026"/>
    <lineage>
        <taxon>Eukaryota</taxon>
        <taxon>Fungi</taxon>
        <taxon>Dikarya</taxon>
        <taxon>Ascomycota</taxon>
        <taxon>Saccharomycotina</taxon>
        <taxon>Saccharomycetes</taxon>
        <taxon>Saccharomycetales</taxon>
        <taxon>Saccharomycetaceae</taxon>
        <taxon>Arxiozyma</taxon>
    </lineage>
</organism>
<name>A0AAN7WNZ0_9SACH</name>
<evidence type="ECO:0000313" key="4">
    <source>
        <dbReference type="EMBL" id="KAK5780087.1"/>
    </source>
</evidence>
<dbReference type="PANTHER" id="PTHR47966">
    <property type="entry name" value="BETA-SITE APP-CLEAVING ENZYME, ISOFORM A-RELATED"/>
    <property type="match status" value="1"/>
</dbReference>
<sequence length="578" mass="62979">MSVGYMHTGDYYINVTLGTPPQKQRLLIDTSSPYTWFLSGVLDAQCNKLNSGCLNDGLYYPGGSTSSIKIDEFTSLEFDDNQDGGQNFNGTIFKDNWNFTDIEMVYIENINKSKGMTPISSNVVLTNNFIELKNSSLACIEDTDDDIGALGLGGNVHLQRIQSRNSALNNSLMFLEKFTSDGIIPTQSYSLWLGNRTYNYSSGHLVPLPNDYEGVLLLGGVDASLYEGSFYQFNMIPYVGSYSNTSTVGLPILPMGPIYMSDRNGRKVNVTSEQYLSPVLLDSTTSGLYLPPSAIIQIAIQLEATYVKSLGRWLVPCSISKTDAHLDFTFDGLVVEVPLLDLLSTTIDPETSMKMHFSDGSTACSLKLFSDIDIGFSILGRSFIRNSYIAVDMENYSVAIAKAKTLKNIILDTTISTSQGVATNSASALVSKSSAAKNLSIQAITSDCIPYATCRSAITRTHLSIHVTTTAADVPAQFTGIVNSNGLISGAGRSFYDTSRTSTTKKSTSPYSFFSLDGSGLESLINATGTAFVNYGQRRALPILIDPQNNKSVWSNMDLSTWFSIIATSTIFMLTLWL</sequence>
<comment type="caution">
    <text evidence="4">The sequence shown here is derived from an EMBL/GenBank/DDBJ whole genome shotgun (WGS) entry which is preliminary data.</text>
</comment>
<comment type="similarity">
    <text evidence="1">Belongs to the peptidase A1 family.</text>
</comment>
<evidence type="ECO:0000259" key="3">
    <source>
        <dbReference type="PROSITE" id="PS51767"/>
    </source>
</evidence>
<proteinExistence type="inferred from homology"/>
<reference evidence="5" key="1">
    <citation type="submission" date="2023-07" db="EMBL/GenBank/DDBJ databases">
        <title>A draft genome of Kazachstania heterogenica Y-27499.</title>
        <authorList>
            <person name="Donic C."/>
            <person name="Kralova J.S."/>
            <person name="Fidel L."/>
            <person name="Ben-Dor S."/>
            <person name="Jung S."/>
        </authorList>
    </citation>
    <scope>NUCLEOTIDE SEQUENCE [LARGE SCALE GENOMIC DNA]</scope>
    <source>
        <strain evidence="5">Y27499</strain>
    </source>
</reference>
<dbReference type="PRINTS" id="PR00792">
    <property type="entry name" value="PEPSIN"/>
</dbReference>